<gene>
    <name evidence="1" type="ORF">SAMN05421541_13635</name>
</gene>
<accession>A0A1I2MZ64</accession>
<dbReference type="STRING" id="35752.SAMN05421541_13635"/>
<evidence type="ECO:0000313" key="2">
    <source>
        <dbReference type="Proteomes" id="UP000199645"/>
    </source>
</evidence>
<protein>
    <submittedName>
        <fullName evidence="1">Uncharacterized protein</fullName>
    </submittedName>
</protein>
<dbReference type="Proteomes" id="UP000199645">
    <property type="component" value="Unassembled WGS sequence"/>
</dbReference>
<dbReference type="EMBL" id="FONV01000036">
    <property type="protein sequence ID" value="SFF96792.1"/>
    <property type="molecule type" value="Genomic_DNA"/>
</dbReference>
<dbReference type="AlphaFoldDB" id="A0A1I2MZ64"/>
<proteinExistence type="predicted"/>
<reference evidence="1 2" key="1">
    <citation type="submission" date="2016-10" db="EMBL/GenBank/DDBJ databases">
        <authorList>
            <person name="de Groot N.N."/>
        </authorList>
    </citation>
    <scope>NUCLEOTIDE SEQUENCE [LARGE SCALE GENOMIC DNA]</scope>
    <source>
        <strain evidence="1 2">DSM 43019</strain>
    </source>
</reference>
<name>A0A1I2MZ64_9ACTN</name>
<evidence type="ECO:0000313" key="1">
    <source>
        <dbReference type="EMBL" id="SFF96792.1"/>
    </source>
</evidence>
<organism evidence="1 2">
    <name type="scientific">Actinoplanes philippinensis</name>
    <dbReference type="NCBI Taxonomy" id="35752"/>
    <lineage>
        <taxon>Bacteria</taxon>
        <taxon>Bacillati</taxon>
        <taxon>Actinomycetota</taxon>
        <taxon>Actinomycetes</taxon>
        <taxon>Micromonosporales</taxon>
        <taxon>Micromonosporaceae</taxon>
        <taxon>Actinoplanes</taxon>
    </lineage>
</organism>
<keyword evidence="2" id="KW-1185">Reference proteome</keyword>
<sequence length="31" mass="3299">MSAEAVGAGMPTQETLDDLAQMAAADEHHHY</sequence>